<comment type="subcellular location">
    <subcellularLocation>
        <location evidence="4">Secreted</location>
        <location evidence="4">Extracellular space</location>
        <location evidence="4">Apoplast</location>
    </subcellularLocation>
</comment>
<feature type="region of interest" description="Disordered" evidence="5">
    <location>
        <begin position="190"/>
        <end position="222"/>
    </location>
</feature>
<comment type="subunit">
    <text evidence="2 4">Homodimer.</text>
</comment>
<evidence type="ECO:0000313" key="6">
    <source>
        <dbReference type="EMBL" id="CAI0468840.1"/>
    </source>
</evidence>
<comment type="function">
    <text evidence="4">Dirigent proteins impart stereoselectivity on the phenoxy radical-coupling reaction, yielding optically active lignans from two molecules of coniferyl alcohol in the biosynthesis of lignans, flavonolignans, and alkaloids and thus plays a central role in plant secondary metabolism.</text>
</comment>
<dbReference type="GO" id="GO:0048046">
    <property type="term" value="C:apoplast"/>
    <property type="evidence" value="ECO:0007669"/>
    <property type="project" value="UniProtKB-SubCell"/>
</dbReference>
<evidence type="ECO:0000256" key="5">
    <source>
        <dbReference type="SAM" id="MobiDB-lite"/>
    </source>
</evidence>
<proteinExistence type="inferred from homology"/>
<dbReference type="InterPro" id="IPR004265">
    <property type="entry name" value="Dirigent"/>
</dbReference>
<dbReference type="AlphaFoldDB" id="A0AAV0PE05"/>
<dbReference type="PANTHER" id="PTHR21495">
    <property type="entry name" value="NUCLEOPORIN-RELATED"/>
    <property type="match status" value="1"/>
</dbReference>
<accession>A0AAV0PE05</accession>
<dbReference type="Proteomes" id="UP001154282">
    <property type="component" value="Unassembled WGS sequence"/>
</dbReference>
<keyword evidence="4" id="KW-0732">Signal</keyword>
<feature type="signal peptide" evidence="4">
    <location>
        <begin position="1"/>
        <end position="20"/>
    </location>
</feature>
<evidence type="ECO:0000256" key="3">
    <source>
        <dbReference type="ARBA" id="ARBA00022525"/>
    </source>
</evidence>
<keyword evidence="7" id="KW-1185">Reference proteome</keyword>
<evidence type="ECO:0000313" key="7">
    <source>
        <dbReference type="Proteomes" id="UP001154282"/>
    </source>
</evidence>
<dbReference type="Gene3D" id="2.40.480.10">
    <property type="entry name" value="Allene oxide cyclase-like"/>
    <property type="match status" value="1"/>
</dbReference>
<comment type="similarity">
    <text evidence="1 4">Belongs to the plant dirigent protein family.</text>
</comment>
<evidence type="ECO:0000256" key="1">
    <source>
        <dbReference type="ARBA" id="ARBA00010746"/>
    </source>
</evidence>
<dbReference type="GO" id="GO:0009699">
    <property type="term" value="P:phenylpropanoid biosynthetic process"/>
    <property type="evidence" value="ECO:0007669"/>
    <property type="project" value="UniProtKB-ARBA"/>
</dbReference>
<reference evidence="6" key="1">
    <citation type="submission" date="2022-08" db="EMBL/GenBank/DDBJ databases">
        <authorList>
            <person name="Gutierrez-Valencia J."/>
        </authorList>
    </citation>
    <scope>NUCLEOTIDE SEQUENCE</scope>
</reference>
<dbReference type="EMBL" id="CAMGYJ010000008">
    <property type="protein sequence ID" value="CAI0468840.1"/>
    <property type="molecule type" value="Genomic_DNA"/>
</dbReference>
<keyword evidence="3 4" id="KW-0964">Secreted</keyword>
<keyword evidence="4" id="KW-0052">Apoplast</keyword>
<name>A0AAV0PE05_9ROSI</name>
<gene>
    <name evidence="6" type="ORF">LITE_LOCUS37961</name>
</gene>
<feature type="compositionally biased region" description="Low complexity" evidence="5">
    <location>
        <begin position="191"/>
        <end position="204"/>
    </location>
</feature>
<dbReference type="InterPro" id="IPR044859">
    <property type="entry name" value="Allene_oxi_cyc_Dirigent"/>
</dbReference>
<dbReference type="Pfam" id="PF03018">
    <property type="entry name" value="Dirigent"/>
    <property type="match status" value="1"/>
</dbReference>
<comment type="caution">
    <text evidence="6">The sequence shown here is derived from an EMBL/GenBank/DDBJ whole genome shotgun (WGS) entry which is preliminary data.</text>
</comment>
<feature type="chain" id="PRO_5043104419" description="Dirigent protein" evidence="4">
    <location>
        <begin position="21"/>
        <end position="246"/>
    </location>
</feature>
<protein>
    <recommendedName>
        <fullName evidence="4">Dirigent protein</fullName>
    </recommendedName>
</protein>
<feature type="compositionally biased region" description="Low complexity" evidence="5">
    <location>
        <begin position="211"/>
        <end position="222"/>
    </location>
</feature>
<organism evidence="6 7">
    <name type="scientific">Linum tenue</name>
    <dbReference type="NCBI Taxonomy" id="586396"/>
    <lineage>
        <taxon>Eukaryota</taxon>
        <taxon>Viridiplantae</taxon>
        <taxon>Streptophyta</taxon>
        <taxon>Embryophyta</taxon>
        <taxon>Tracheophyta</taxon>
        <taxon>Spermatophyta</taxon>
        <taxon>Magnoliopsida</taxon>
        <taxon>eudicotyledons</taxon>
        <taxon>Gunneridae</taxon>
        <taxon>Pentapetalae</taxon>
        <taxon>rosids</taxon>
        <taxon>fabids</taxon>
        <taxon>Malpighiales</taxon>
        <taxon>Linaceae</taxon>
        <taxon>Linum</taxon>
    </lineage>
</organism>
<evidence type="ECO:0000256" key="4">
    <source>
        <dbReference type="RuleBase" id="RU363099"/>
    </source>
</evidence>
<sequence length="246" mass="25089">MAILLLVTISIAVSTPSAQAQPPTNWAKRLDSGHGPEAITNLQFYFHDIPSGSNPVSGRNPTAVQIIKPASGSSGFGQVNVADEPLTVGPDASSKVVGRAQGMYGVASQSMTDMALLMVLSYGFTDGPYKGSSLSIVGRNPVMSPTRELPVLGGTGVFRMARGYALMKTVSVNAAGDAVVHYNVTVYTPASNGNNGPTSPSSTAAGGGGSTRTSSSSSSSPATMAGRQGWLVSFVVACAAFICLLL</sequence>
<evidence type="ECO:0000256" key="2">
    <source>
        <dbReference type="ARBA" id="ARBA00011738"/>
    </source>
</evidence>